<dbReference type="InterPro" id="IPR050301">
    <property type="entry name" value="NTE"/>
</dbReference>
<reference evidence="7" key="1">
    <citation type="submission" date="2016-10" db="EMBL/GenBank/DDBJ databases">
        <authorList>
            <person name="Varghese N."/>
            <person name="Submissions S."/>
        </authorList>
    </citation>
    <scope>NUCLEOTIDE SEQUENCE [LARGE SCALE GENOMIC DNA]</scope>
    <source>
        <strain evidence="7">CGMCC 1.10971</strain>
    </source>
</reference>
<dbReference type="OrthoDB" id="9807112at2"/>
<feature type="short sequence motif" description="GXSXG" evidence="4">
    <location>
        <begin position="40"/>
        <end position="44"/>
    </location>
</feature>
<dbReference type="PANTHER" id="PTHR14226">
    <property type="entry name" value="NEUROPATHY TARGET ESTERASE/SWISS CHEESE D.MELANOGASTER"/>
    <property type="match status" value="1"/>
</dbReference>
<keyword evidence="1 4" id="KW-0378">Hydrolase</keyword>
<dbReference type="SUPFAM" id="SSF52151">
    <property type="entry name" value="FabD/lysophospholipase-like"/>
    <property type="match status" value="1"/>
</dbReference>
<feature type="active site" description="Nucleophile" evidence="4">
    <location>
        <position position="42"/>
    </location>
</feature>
<dbReference type="Gene3D" id="3.40.1090.10">
    <property type="entry name" value="Cytosolic phospholipase A2 catalytic domain"/>
    <property type="match status" value="2"/>
</dbReference>
<dbReference type="GO" id="GO:0016787">
    <property type="term" value="F:hydrolase activity"/>
    <property type="evidence" value="ECO:0007669"/>
    <property type="project" value="UniProtKB-UniRule"/>
</dbReference>
<evidence type="ECO:0000256" key="4">
    <source>
        <dbReference type="PROSITE-ProRule" id="PRU01161"/>
    </source>
</evidence>
<evidence type="ECO:0000313" key="6">
    <source>
        <dbReference type="EMBL" id="SFG84721.1"/>
    </source>
</evidence>
<evidence type="ECO:0000256" key="3">
    <source>
        <dbReference type="ARBA" id="ARBA00023098"/>
    </source>
</evidence>
<dbReference type="Proteomes" id="UP000198623">
    <property type="component" value="Unassembled WGS sequence"/>
</dbReference>
<dbReference type="STRING" id="1045558.SAMN05216175_11583"/>
<dbReference type="InterPro" id="IPR002641">
    <property type="entry name" value="PNPLA_dom"/>
</dbReference>
<sequence>MRKKSVNLALQGGGSHGAFTWGVLDYFMEDGRVSVEGISGTSAGAMNAVVLAQGYMDGGADGARAALEQFWQQVSHMGRFSPIKRSPLGILTGSWSMDDSPAYMMLDLFSRVASPYDTNPLNINPLRELVESSIDFEKVRACSVLKLFIAATNVHSGKIKVFERKDLTADMILASACLPFLYQAVEIDGVPYWDGGYVGNPPLYPLFHTTKSRDVLIVQVNPIERNETPKTARDILNRVNEISFNSSLLRELRSVEFVHRLLQENKLDKEHYADILVHRIEATEQLNPLSASSKMNSEWEFLTHLRDIGRESAKAFLDEHYESLGVRSTLDLKHEFS</sequence>
<dbReference type="PANTHER" id="PTHR14226:SF78">
    <property type="entry name" value="SLR0060 PROTEIN"/>
    <property type="match status" value="1"/>
</dbReference>
<dbReference type="Pfam" id="PF01734">
    <property type="entry name" value="Patatin"/>
    <property type="match status" value="1"/>
</dbReference>
<evidence type="ECO:0000256" key="2">
    <source>
        <dbReference type="ARBA" id="ARBA00022963"/>
    </source>
</evidence>
<gene>
    <name evidence="6" type="ORF">SAMN05216175_11583</name>
</gene>
<feature type="short sequence motif" description="DGA/G" evidence="4">
    <location>
        <begin position="194"/>
        <end position="196"/>
    </location>
</feature>
<feature type="domain" description="PNPLA" evidence="5">
    <location>
        <begin position="8"/>
        <end position="207"/>
    </location>
</feature>
<feature type="active site" description="Proton acceptor" evidence="4">
    <location>
        <position position="194"/>
    </location>
</feature>
<dbReference type="EMBL" id="FOOU01000015">
    <property type="protein sequence ID" value="SFG84721.1"/>
    <property type="molecule type" value="Genomic_DNA"/>
</dbReference>
<organism evidence="6 7">
    <name type="scientific">Neptunomonas qingdaonensis</name>
    <dbReference type="NCBI Taxonomy" id="1045558"/>
    <lineage>
        <taxon>Bacteria</taxon>
        <taxon>Pseudomonadati</taxon>
        <taxon>Pseudomonadota</taxon>
        <taxon>Gammaproteobacteria</taxon>
        <taxon>Oceanospirillales</taxon>
        <taxon>Oceanospirillaceae</taxon>
        <taxon>Neptunomonas</taxon>
    </lineage>
</organism>
<dbReference type="RefSeq" id="WP_090729927.1">
    <property type="nucleotide sequence ID" value="NZ_FOOU01000015.1"/>
</dbReference>
<keyword evidence="3 4" id="KW-0443">Lipid metabolism</keyword>
<accession>A0A1I2VC53</accession>
<feature type="short sequence motif" description="GXGXXG" evidence="4">
    <location>
        <begin position="12"/>
        <end position="17"/>
    </location>
</feature>
<evidence type="ECO:0000313" key="7">
    <source>
        <dbReference type="Proteomes" id="UP000198623"/>
    </source>
</evidence>
<evidence type="ECO:0000259" key="5">
    <source>
        <dbReference type="PROSITE" id="PS51635"/>
    </source>
</evidence>
<keyword evidence="2 4" id="KW-0442">Lipid degradation</keyword>
<dbReference type="GO" id="GO:0016042">
    <property type="term" value="P:lipid catabolic process"/>
    <property type="evidence" value="ECO:0007669"/>
    <property type="project" value="UniProtKB-UniRule"/>
</dbReference>
<name>A0A1I2VC53_9GAMM</name>
<evidence type="ECO:0000256" key="1">
    <source>
        <dbReference type="ARBA" id="ARBA00022801"/>
    </source>
</evidence>
<dbReference type="AlphaFoldDB" id="A0A1I2VC53"/>
<proteinExistence type="predicted"/>
<protein>
    <submittedName>
        <fullName evidence="6">NTE family protein</fullName>
    </submittedName>
</protein>
<keyword evidence="7" id="KW-1185">Reference proteome</keyword>
<dbReference type="InterPro" id="IPR016035">
    <property type="entry name" value="Acyl_Trfase/lysoPLipase"/>
</dbReference>
<dbReference type="PROSITE" id="PS51635">
    <property type="entry name" value="PNPLA"/>
    <property type="match status" value="1"/>
</dbReference>